<dbReference type="NCBIfam" id="NF008249">
    <property type="entry name" value="PRK11025.1"/>
    <property type="match status" value="1"/>
</dbReference>
<dbReference type="GO" id="GO:0003723">
    <property type="term" value="F:RNA binding"/>
    <property type="evidence" value="ECO:0007669"/>
    <property type="project" value="UniProtKB-KW"/>
</dbReference>
<dbReference type="GO" id="GO:0160141">
    <property type="term" value="F:23S rRNA pseudouridine(955/2504/2580) synthase activity"/>
    <property type="evidence" value="ECO:0007669"/>
    <property type="project" value="UniProtKB-EC"/>
</dbReference>
<reference evidence="12 14" key="4">
    <citation type="submission" date="2018-06" db="EMBL/GenBank/DDBJ databases">
        <authorList>
            <consortium name="Pathogen Informatics"/>
            <person name="Doyle S."/>
        </authorList>
    </citation>
    <scope>NUCLEOTIDE SEQUENCE [LARGE SCALE GENOMIC DNA]</scope>
    <source>
        <strain evidence="14">NCTC 9529</strain>
        <strain evidence="12">NCTC9529</strain>
    </source>
</reference>
<evidence type="ECO:0000256" key="9">
    <source>
        <dbReference type="RuleBase" id="RU362028"/>
    </source>
</evidence>
<dbReference type="AlphaFoldDB" id="A0AAC8VPA9"/>
<dbReference type="FunFam" id="3.10.290.10:FF:000010">
    <property type="entry name" value="Pseudouridine synthase"/>
    <property type="match status" value="1"/>
</dbReference>
<reference evidence="11 13" key="3">
    <citation type="journal article" date="2016" name="Genome Announc.">
        <title>Fully Closed Genome Sequences of Five Type Strains of the Genus Cronobacter and One Cronobacter sakazakii Strain.</title>
        <authorList>
            <person name="Moine D."/>
            <person name="Kassam M."/>
            <person name="Baert L."/>
            <person name="Tang Y."/>
            <person name="Barretto C."/>
            <person name="Ngom Bru C."/>
            <person name="Klijn A."/>
            <person name="Descombes P."/>
        </authorList>
    </citation>
    <scope>NUCLEOTIDE SEQUENCE [LARGE SCALE GENOMIC DNA]</scope>
    <source>
        <strain evidence="11 13">NCTC 9529</strain>
    </source>
</reference>
<dbReference type="PANTHER" id="PTHR21600">
    <property type="entry name" value="MITOCHONDRIAL RNA PSEUDOURIDINE SYNTHASE"/>
    <property type="match status" value="1"/>
</dbReference>
<comment type="catalytic activity">
    <reaction evidence="9">
        <text>a uridine in RNA = a pseudouridine in RNA</text>
        <dbReference type="Rhea" id="RHEA:48348"/>
        <dbReference type="Rhea" id="RHEA-COMP:12068"/>
        <dbReference type="Rhea" id="RHEA-COMP:12069"/>
        <dbReference type="ChEBI" id="CHEBI:65314"/>
        <dbReference type="ChEBI" id="CHEBI:65315"/>
    </reaction>
</comment>
<evidence type="ECO:0000256" key="8">
    <source>
        <dbReference type="PROSITE-ProRule" id="PRU00182"/>
    </source>
</evidence>
<evidence type="ECO:0000256" key="7">
    <source>
        <dbReference type="PIRSR" id="PIRSR606225-1"/>
    </source>
</evidence>
<evidence type="ECO:0000256" key="4">
    <source>
        <dbReference type="ARBA" id="ARBA00022552"/>
    </source>
</evidence>
<dbReference type="PROSITE" id="PS01129">
    <property type="entry name" value="PSI_RLU"/>
    <property type="match status" value="1"/>
</dbReference>
<dbReference type="GO" id="GO:0000455">
    <property type="term" value="P:enzyme-directed rRNA pseudouridine synthesis"/>
    <property type="evidence" value="ECO:0007669"/>
    <property type="project" value="TreeGrafter"/>
</dbReference>
<dbReference type="SUPFAM" id="SSF55174">
    <property type="entry name" value="Alpha-L RNA-binding motif"/>
    <property type="match status" value="1"/>
</dbReference>
<evidence type="ECO:0000259" key="10">
    <source>
        <dbReference type="SMART" id="SM00363"/>
    </source>
</evidence>
<evidence type="ECO:0000313" key="12">
    <source>
        <dbReference type="EMBL" id="STD04934.1"/>
    </source>
</evidence>
<evidence type="ECO:0000313" key="11">
    <source>
        <dbReference type="EMBL" id="ALB54549.1"/>
    </source>
</evidence>
<gene>
    <name evidence="12" type="primary">rluC</name>
    <name evidence="11" type="ORF">AFK65_07685</name>
    <name evidence="12" type="ORF">NCTC9529_01577</name>
</gene>
<comment type="function">
    <text evidence="2">Responsible for synthesis of pseudouridine from uracil at positions 955, 2504 and 2580 in 23S ribosomal RNA.</text>
</comment>
<dbReference type="InterPro" id="IPR006145">
    <property type="entry name" value="PsdUridine_synth_RsuA/RluA"/>
</dbReference>
<feature type="domain" description="RNA-binding S4" evidence="10">
    <location>
        <begin position="34"/>
        <end position="93"/>
    </location>
</feature>
<evidence type="ECO:0000256" key="2">
    <source>
        <dbReference type="ARBA" id="ARBA00002876"/>
    </source>
</evidence>
<evidence type="ECO:0000313" key="14">
    <source>
        <dbReference type="Proteomes" id="UP000254849"/>
    </source>
</evidence>
<reference evidence="13" key="1">
    <citation type="submission" date="2015-07" db="EMBL/GenBank/DDBJ databases">
        <authorList>
            <person name="Moine D."/>
            <person name="Kassam M."/>
        </authorList>
    </citation>
    <scope>NUCLEOTIDE SEQUENCE [LARGE SCALE GENOMIC DNA]</scope>
    <source>
        <strain evidence="13">NCTC 9529</strain>
    </source>
</reference>
<dbReference type="NCBIfam" id="TIGR00005">
    <property type="entry name" value="rluA_subfam"/>
    <property type="match status" value="1"/>
</dbReference>
<keyword evidence="14" id="KW-1185">Reference proteome</keyword>
<keyword evidence="6 9" id="KW-0413">Isomerase</keyword>
<dbReference type="InterPro" id="IPR050188">
    <property type="entry name" value="RluA_PseudoU_synthase"/>
</dbReference>
<dbReference type="Pfam" id="PF00849">
    <property type="entry name" value="PseudoU_synth_2"/>
    <property type="match status" value="1"/>
</dbReference>
<dbReference type="InterPro" id="IPR036986">
    <property type="entry name" value="S4_RNA-bd_sf"/>
</dbReference>
<keyword evidence="4" id="KW-0698">rRNA processing</keyword>
<dbReference type="PROSITE" id="PS50889">
    <property type="entry name" value="S4"/>
    <property type="match status" value="1"/>
</dbReference>
<dbReference type="SMART" id="SM00363">
    <property type="entry name" value="S4"/>
    <property type="match status" value="1"/>
</dbReference>
<dbReference type="EMBL" id="UFYH01000001">
    <property type="protein sequence ID" value="STD04934.1"/>
    <property type="molecule type" value="Genomic_DNA"/>
</dbReference>
<dbReference type="InterPro" id="IPR006225">
    <property type="entry name" value="PsdUridine_synth_RluC/D"/>
</dbReference>
<dbReference type="CDD" id="cd02869">
    <property type="entry name" value="PseudoU_synth_RluA_like"/>
    <property type="match status" value="1"/>
</dbReference>
<keyword evidence="5 8" id="KW-0694">RNA-binding</keyword>
<dbReference type="PANTHER" id="PTHR21600:SF92">
    <property type="entry name" value="RIBOSOMAL LARGE SUBUNIT PSEUDOURIDINE SYNTHASE C"/>
    <property type="match status" value="1"/>
</dbReference>
<dbReference type="CDD" id="cd00165">
    <property type="entry name" value="S4"/>
    <property type="match status" value="1"/>
</dbReference>
<name>A0AAC8VPA9_9ENTR</name>
<evidence type="ECO:0000256" key="3">
    <source>
        <dbReference type="ARBA" id="ARBA00010876"/>
    </source>
</evidence>
<comment type="catalytic activity">
    <reaction evidence="1">
        <text>uridine(955/2504/2580) in 23S rRNA = pseudouridine(955/2504/2580) in 23S rRNA</text>
        <dbReference type="Rhea" id="RHEA:42528"/>
        <dbReference type="Rhea" id="RHEA-COMP:10099"/>
        <dbReference type="Rhea" id="RHEA-COMP:10100"/>
        <dbReference type="ChEBI" id="CHEBI:65314"/>
        <dbReference type="ChEBI" id="CHEBI:65315"/>
        <dbReference type="EC" id="5.4.99.24"/>
    </reaction>
</comment>
<dbReference type="InterPro" id="IPR020103">
    <property type="entry name" value="PsdUridine_synth_cat_dom_sf"/>
</dbReference>
<dbReference type="Proteomes" id="UP000061974">
    <property type="component" value="Chromosome"/>
</dbReference>
<evidence type="ECO:0000256" key="6">
    <source>
        <dbReference type="ARBA" id="ARBA00023235"/>
    </source>
</evidence>
<dbReference type="EMBL" id="CP012257">
    <property type="protein sequence ID" value="ALB54549.1"/>
    <property type="molecule type" value="Genomic_DNA"/>
</dbReference>
<evidence type="ECO:0000256" key="5">
    <source>
        <dbReference type="ARBA" id="ARBA00022884"/>
    </source>
</evidence>
<accession>A0AAC8VPA9</accession>
<dbReference type="FunFam" id="3.30.2350.10:FF:000007">
    <property type="entry name" value="Pseudouridine synthase"/>
    <property type="match status" value="1"/>
</dbReference>
<dbReference type="KEGG" id="cui:AFK65_07685"/>
<dbReference type="Gene3D" id="3.10.290.10">
    <property type="entry name" value="RNA-binding S4 domain"/>
    <property type="match status" value="1"/>
</dbReference>
<dbReference type="Proteomes" id="UP000254849">
    <property type="component" value="Unassembled WGS sequence"/>
</dbReference>
<dbReference type="Pfam" id="PF01479">
    <property type="entry name" value="S4"/>
    <property type="match status" value="1"/>
</dbReference>
<dbReference type="EC" id="5.4.99.-" evidence="9"/>
<evidence type="ECO:0000256" key="1">
    <source>
        <dbReference type="ARBA" id="ARBA00000381"/>
    </source>
</evidence>
<sequence>MCGATVIRYLESRTMKTETPSVKIVVISADQAGQRIDNFLRTQLKGVPKSLVYRILRKGEVRVNKKRIKPEYKLEVGDEVRIPPVRVAEREEEAVSPHLQKVAALSDVILYEDDYILVLNKPSGTAVHGGSGLSFGVIEGLRALRPEARFLELVHRLDRDTSGVLLVAKKRSALRSLHEQLRDKGMQKDYLALVRGQWQSHVKNVQAPLLKNILQSGERIVRVNQEGKPSETRFKVEERFASATLVRCSPVTGRTHQIRVHTQYAGHPIAFDDRYGDRAFDAQLASTGLNRLFLHAAALRFEHPGTGETMRVEAPMDDELKHCLKVLRAGG</sequence>
<proteinExistence type="inferred from homology"/>
<organism evidence="11 13">
    <name type="scientific">Cronobacter universalis NCTC 9529</name>
    <dbReference type="NCBI Taxonomy" id="1074000"/>
    <lineage>
        <taxon>Bacteria</taxon>
        <taxon>Pseudomonadati</taxon>
        <taxon>Pseudomonadota</taxon>
        <taxon>Gammaproteobacteria</taxon>
        <taxon>Enterobacterales</taxon>
        <taxon>Enterobacteriaceae</taxon>
        <taxon>Cronobacter</taxon>
    </lineage>
</organism>
<comment type="similarity">
    <text evidence="3 9">Belongs to the pseudouridine synthase RluA family.</text>
</comment>
<dbReference type="InterPro" id="IPR006224">
    <property type="entry name" value="PsdUridine_synth_RluA-like_CS"/>
</dbReference>
<dbReference type="InterPro" id="IPR002942">
    <property type="entry name" value="S4_RNA-bd"/>
</dbReference>
<evidence type="ECO:0000313" key="13">
    <source>
        <dbReference type="Proteomes" id="UP000061974"/>
    </source>
</evidence>
<reference evidence="13" key="2">
    <citation type="submission" date="2015-09" db="EMBL/GenBank/DDBJ databases">
        <title>Cronobacter genome sequencing and assembly.</title>
        <authorList>
            <person name="Descombes P."/>
            <person name="Baert L."/>
            <person name="Ngom-Bru C."/>
            <person name="Barretto C."/>
        </authorList>
    </citation>
    <scope>NUCLEOTIDE SEQUENCE [LARGE SCALE GENOMIC DNA]</scope>
    <source>
        <strain evidence="13">NCTC 9529</strain>
    </source>
</reference>
<dbReference type="Gene3D" id="3.30.2350.10">
    <property type="entry name" value="Pseudouridine synthase"/>
    <property type="match status" value="1"/>
</dbReference>
<dbReference type="SUPFAM" id="SSF55120">
    <property type="entry name" value="Pseudouridine synthase"/>
    <property type="match status" value="1"/>
</dbReference>
<feature type="active site" evidence="7">
    <location>
        <position position="158"/>
    </location>
</feature>
<protein>
    <recommendedName>
        <fullName evidence="9">Pseudouridine synthase</fullName>
        <ecNumber evidence="9">5.4.99.-</ecNumber>
    </recommendedName>
</protein>